<accession>A0A918JZP2</accession>
<proteinExistence type="predicted"/>
<dbReference type="EMBL" id="BMWS01000034">
    <property type="protein sequence ID" value="GGX32392.1"/>
    <property type="molecule type" value="Genomic_DNA"/>
</dbReference>
<dbReference type="Proteomes" id="UP000601108">
    <property type="component" value="Unassembled WGS sequence"/>
</dbReference>
<name>A0A918JZP2_9FLAO</name>
<organism evidence="1 2">
    <name type="scientific">Aquimarina muelleri</name>
    <dbReference type="NCBI Taxonomy" id="279356"/>
    <lineage>
        <taxon>Bacteria</taxon>
        <taxon>Pseudomonadati</taxon>
        <taxon>Bacteroidota</taxon>
        <taxon>Flavobacteriia</taxon>
        <taxon>Flavobacteriales</taxon>
        <taxon>Flavobacteriaceae</taxon>
        <taxon>Aquimarina</taxon>
    </lineage>
</organism>
<dbReference type="AlphaFoldDB" id="A0A918JZP2"/>
<comment type="caution">
    <text evidence="1">The sequence shown here is derived from an EMBL/GenBank/DDBJ whole genome shotgun (WGS) entry which is preliminary data.</text>
</comment>
<sequence>MYVVKQNKNLKVKGGLGFAPPPPEIKNGEAFIEGDVIRTDLKMKGEAILEGEVAYKYYLIDFEAKAAIDGQISSFIGLERIIGFDNQKGPFTQERLYFSGLQYEVTGKVKLKWFGMGLDEDFDDKGNLLEPFDYKTNRMYIMQNFK</sequence>
<reference evidence="1 2" key="1">
    <citation type="journal article" date="2014" name="Int. J. Syst. Evol. Microbiol.">
        <title>Complete genome sequence of Corynebacterium casei LMG S-19264T (=DSM 44701T), isolated from a smear-ripened cheese.</title>
        <authorList>
            <consortium name="US DOE Joint Genome Institute (JGI-PGF)"/>
            <person name="Walter F."/>
            <person name="Albersmeier A."/>
            <person name="Kalinowski J."/>
            <person name="Ruckert C."/>
        </authorList>
    </citation>
    <scope>NUCLEOTIDE SEQUENCE [LARGE SCALE GENOMIC DNA]</scope>
    <source>
        <strain evidence="1 2">KCTC 12285</strain>
    </source>
</reference>
<protein>
    <submittedName>
        <fullName evidence="1">Uncharacterized protein</fullName>
    </submittedName>
</protein>
<keyword evidence="2" id="KW-1185">Reference proteome</keyword>
<evidence type="ECO:0000313" key="2">
    <source>
        <dbReference type="Proteomes" id="UP000601108"/>
    </source>
</evidence>
<evidence type="ECO:0000313" key="1">
    <source>
        <dbReference type="EMBL" id="GGX32392.1"/>
    </source>
</evidence>
<gene>
    <name evidence="1" type="ORF">GCM10007384_36560</name>
</gene>